<dbReference type="GO" id="GO:0004252">
    <property type="term" value="F:serine-type endopeptidase activity"/>
    <property type="evidence" value="ECO:0007669"/>
    <property type="project" value="InterPro"/>
</dbReference>
<sequence>MRAVKLFALFFALGLAGLVPVGLGLSSVTLRFAEPLRAEPQTQANAGQPVPTQPPPDPKSASASGGDHRLPDFIPGNHTLTLSSENSPDGDGAASEPDGEPNSTSKDGKSAAHASTARAVTITTEPISGTGASETSSLKSDAEAPKWPDFVGAKNLFGAVKKPAPLAARAIGYYARGCLSGAVALPIDGPAWQEMRLSRNRNWGHPQLISLIERFAKDAQKLDGWPGLLVGDIAQPRGGPMITGHASHQVGLDADIWLTPMPKRRLTRKEREDLEATSMLDKTGVAVDPKVFTDKQVALIKRAASYPEVERIFVHPAIKKALCKAAGTDRHWLGKVRPYYGHYYHFHVRIKCPAGFGGCKAQTPPTGDDGCGKEVDQWLAKVIPAKPSPPVAKPPSISVRPPRPPIMLADLPPECRALLAAEPDPVPVPKEALMTKVAVRQALTKAAAARGAFAKAAGLAIVPASAATAAAHPALRSHIKKTTTAEKK</sequence>
<dbReference type="HOGENOM" id="CLU_043784_0_0_5"/>
<evidence type="ECO:0000256" key="1">
    <source>
        <dbReference type="ARBA" id="ARBA00022670"/>
    </source>
</evidence>
<dbReference type="GO" id="GO:0030288">
    <property type="term" value="C:outer membrane-bounded periplasmic space"/>
    <property type="evidence" value="ECO:0007669"/>
    <property type="project" value="InterPro"/>
</dbReference>
<dbReference type="eggNOG" id="COG3770">
    <property type="taxonomic scope" value="Bacteria"/>
</dbReference>
<evidence type="ECO:0000256" key="3">
    <source>
        <dbReference type="ARBA" id="ARBA00022729"/>
    </source>
</evidence>
<reference evidence="9 10" key="1">
    <citation type="journal article" date="2013" name="Genome Announc.">
        <title>Genome sequences for three denitrifying bacterial strains isolated from a uranium- and nitrate-contaminated subsurface environment.</title>
        <authorList>
            <person name="Venkatramanan R."/>
            <person name="Prakash O."/>
            <person name="Woyke T."/>
            <person name="Chain P."/>
            <person name="Goodwin L.A."/>
            <person name="Watson D."/>
            <person name="Brooks S."/>
            <person name="Kostka J.E."/>
            <person name="Green S.J."/>
        </authorList>
    </citation>
    <scope>NUCLEOTIDE SEQUENCE [LARGE SCALE GENOMIC DNA]</scope>
    <source>
        <strain evidence="9 10">1NES1</strain>
    </source>
</reference>
<feature type="compositionally biased region" description="Polar residues" evidence="8">
    <location>
        <begin position="121"/>
        <end position="139"/>
    </location>
</feature>
<keyword evidence="1" id="KW-0645">Protease</keyword>
<proteinExistence type="predicted"/>
<evidence type="ECO:0000256" key="6">
    <source>
        <dbReference type="ARBA" id="ARBA00022833"/>
    </source>
</evidence>
<keyword evidence="2" id="KW-0479">Metal-binding</keyword>
<gene>
    <name evidence="9" type="primary">mepA</name>
    <name evidence="9" type="ORF">HYPDE_24653</name>
</gene>
<dbReference type="GO" id="GO:0008237">
    <property type="term" value="F:metallopeptidase activity"/>
    <property type="evidence" value="ECO:0007669"/>
    <property type="project" value="UniProtKB-KW"/>
</dbReference>
<evidence type="ECO:0000313" key="10">
    <source>
        <dbReference type="Proteomes" id="UP000005952"/>
    </source>
</evidence>
<dbReference type="STRING" id="670307.HYPDE_24653"/>
<accession>N0B7W2</accession>
<keyword evidence="5" id="KW-0378">Hydrolase</keyword>
<feature type="region of interest" description="Disordered" evidence="8">
    <location>
        <begin position="39"/>
        <end position="145"/>
    </location>
</feature>
<evidence type="ECO:0000256" key="7">
    <source>
        <dbReference type="ARBA" id="ARBA00023049"/>
    </source>
</evidence>
<dbReference type="InterPro" id="IPR005073">
    <property type="entry name" value="Peptidase_M74"/>
</dbReference>
<dbReference type="NCBIfam" id="NF006947">
    <property type="entry name" value="PRK09429.1"/>
    <property type="match status" value="1"/>
</dbReference>
<dbReference type="OrthoDB" id="1467367at2"/>
<keyword evidence="6" id="KW-0862">Zinc</keyword>
<evidence type="ECO:0000256" key="2">
    <source>
        <dbReference type="ARBA" id="ARBA00022723"/>
    </source>
</evidence>
<feature type="compositionally biased region" description="Polar residues" evidence="8">
    <location>
        <begin position="78"/>
        <end position="87"/>
    </location>
</feature>
<dbReference type="SUPFAM" id="SSF55166">
    <property type="entry name" value="Hedgehog/DD-peptidase"/>
    <property type="match status" value="1"/>
</dbReference>
<evidence type="ECO:0000256" key="8">
    <source>
        <dbReference type="SAM" id="MobiDB-lite"/>
    </source>
</evidence>
<dbReference type="GO" id="GO:0006508">
    <property type="term" value="P:proteolysis"/>
    <property type="evidence" value="ECO:0007669"/>
    <property type="project" value="UniProtKB-KW"/>
</dbReference>
<dbReference type="RefSeq" id="WP_015596653.1">
    <property type="nucleotide sequence ID" value="NC_021172.1"/>
</dbReference>
<name>N0B7W2_9HYPH</name>
<dbReference type="Proteomes" id="UP000005952">
    <property type="component" value="Chromosome"/>
</dbReference>
<protein>
    <submittedName>
        <fullName evidence="9">Penicillin-insensitive murein endopeptidase</fullName>
    </submittedName>
</protein>
<keyword evidence="10" id="KW-1185">Reference proteome</keyword>
<dbReference type="Pfam" id="PF03411">
    <property type="entry name" value="Peptidase_M74"/>
    <property type="match status" value="1"/>
</dbReference>
<dbReference type="AlphaFoldDB" id="N0B7W2"/>
<evidence type="ECO:0000256" key="4">
    <source>
        <dbReference type="ARBA" id="ARBA00022764"/>
    </source>
</evidence>
<dbReference type="KEGG" id="hdt:HYPDE_24653"/>
<dbReference type="Gene3D" id="3.30.1380.10">
    <property type="match status" value="1"/>
</dbReference>
<dbReference type="InterPro" id="IPR009045">
    <property type="entry name" value="Zn_M74/Hedgehog-like"/>
</dbReference>
<evidence type="ECO:0000256" key="5">
    <source>
        <dbReference type="ARBA" id="ARBA00022801"/>
    </source>
</evidence>
<dbReference type="GO" id="GO:0046872">
    <property type="term" value="F:metal ion binding"/>
    <property type="evidence" value="ECO:0007669"/>
    <property type="project" value="UniProtKB-KW"/>
</dbReference>
<evidence type="ECO:0000313" key="9">
    <source>
        <dbReference type="EMBL" id="AGK56616.1"/>
    </source>
</evidence>
<organism evidence="9 10">
    <name type="scientific">Hyphomicrobium denitrificans 1NES1</name>
    <dbReference type="NCBI Taxonomy" id="670307"/>
    <lineage>
        <taxon>Bacteria</taxon>
        <taxon>Pseudomonadati</taxon>
        <taxon>Pseudomonadota</taxon>
        <taxon>Alphaproteobacteria</taxon>
        <taxon>Hyphomicrobiales</taxon>
        <taxon>Hyphomicrobiaceae</taxon>
        <taxon>Hyphomicrobium</taxon>
    </lineage>
</organism>
<keyword evidence="3" id="KW-0732">Signal</keyword>
<keyword evidence="7" id="KW-0482">Metalloprotease</keyword>
<dbReference type="EMBL" id="CP005587">
    <property type="protein sequence ID" value="AGK56616.1"/>
    <property type="molecule type" value="Genomic_DNA"/>
</dbReference>
<keyword evidence="4" id="KW-0574">Periplasm</keyword>